<dbReference type="InterPro" id="IPR000683">
    <property type="entry name" value="Gfo/Idh/MocA-like_OxRdtase_N"/>
</dbReference>
<feature type="non-terminal residue" evidence="9">
    <location>
        <position position="1"/>
    </location>
</feature>
<dbReference type="EC" id="1.1.1.179" evidence="3"/>
<evidence type="ECO:0000313" key="10">
    <source>
        <dbReference type="Proteomes" id="UP001054857"/>
    </source>
</evidence>
<keyword evidence="10" id="KW-1185">Reference proteome</keyword>
<evidence type="ECO:0000256" key="6">
    <source>
        <dbReference type="SAM" id="MobiDB-lite"/>
    </source>
</evidence>
<name>A0AAD3DR68_9CHLO</name>
<keyword evidence="2" id="KW-0560">Oxidoreductase</keyword>
<protein>
    <recommendedName>
        <fullName evidence="3">D-xylose 1-dehydrogenase (NADP(+), D-xylono-1,5-lactone-forming)</fullName>
        <ecNumber evidence="3">1.1.1.179</ecNumber>
    </recommendedName>
    <alternativeName>
        <fullName evidence="4">D-xylose-NADP dehydrogenase</fullName>
    </alternativeName>
</protein>
<feature type="domain" description="GFO/IDH/MocA-like oxidoreductase" evidence="8">
    <location>
        <begin position="110"/>
        <end position="228"/>
    </location>
</feature>
<dbReference type="PANTHER" id="PTHR22604:SF105">
    <property type="entry name" value="TRANS-1,2-DIHYDROBENZENE-1,2-DIOL DEHYDROGENASE"/>
    <property type="match status" value="1"/>
</dbReference>
<dbReference type="Gene3D" id="3.30.360.10">
    <property type="entry name" value="Dihydrodipicolinate Reductase, domain 2"/>
    <property type="match status" value="1"/>
</dbReference>
<comment type="similarity">
    <text evidence="1">Belongs to the Gfo/Idh/MocA family.</text>
</comment>
<feature type="compositionally biased region" description="Low complexity" evidence="6">
    <location>
        <begin position="83"/>
        <end position="95"/>
    </location>
</feature>
<comment type="catalytic activity">
    <reaction evidence="5">
        <text>D-xylose + NADP(+) = D-xylono-1,5-lactone + NADPH + H(+)</text>
        <dbReference type="Rhea" id="RHEA:22000"/>
        <dbReference type="ChEBI" id="CHEBI:15378"/>
        <dbReference type="ChEBI" id="CHEBI:15867"/>
        <dbReference type="ChEBI" id="CHEBI:53455"/>
        <dbReference type="ChEBI" id="CHEBI:57783"/>
        <dbReference type="ChEBI" id="CHEBI:58349"/>
        <dbReference type="EC" id="1.1.1.179"/>
    </reaction>
</comment>
<dbReference type="InterPro" id="IPR050984">
    <property type="entry name" value="Gfo/Idh/MocA_domain"/>
</dbReference>
<proteinExistence type="inferred from homology"/>
<dbReference type="Proteomes" id="UP001054857">
    <property type="component" value="Unassembled WGS sequence"/>
</dbReference>
<evidence type="ECO:0000256" key="1">
    <source>
        <dbReference type="ARBA" id="ARBA00010928"/>
    </source>
</evidence>
<evidence type="ECO:0000256" key="2">
    <source>
        <dbReference type="ARBA" id="ARBA00023002"/>
    </source>
</evidence>
<dbReference type="AlphaFoldDB" id="A0AAD3DR68"/>
<evidence type="ECO:0000259" key="7">
    <source>
        <dbReference type="Pfam" id="PF01408"/>
    </source>
</evidence>
<dbReference type="PANTHER" id="PTHR22604">
    <property type="entry name" value="OXIDOREDUCTASES"/>
    <property type="match status" value="1"/>
</dbReference>
<accession>A0AAD3DR68</accession>
<dbReference type="Pfam" id="PF22725">
    <property type="entry name" value="GFO_IDH_MocA_C3"/>
    <property type="match status" value="1"/>
</dbReference>
<evidence type="ECO:0000256" key="5">
    <source>
        <dbReference type="ARBA" id="ARBA00049233"/>
    </source>
</evidence>
<dbReference type="SUPFAM" id="SSF51735">
    <property type="entry name" value="NAD(P)-binding Rossmann-fold domains"/>
    <property type="match status" value="1"/>
</dbReference>
<reference evidence="9 10" key="1">
    <citation type="journal article" date="2021" name="Sci. Rep.">
        <title>Genome sequencing of the multicellular alga Astrephomene provides insights into convergent evolution of germ-soma differentiation.</title>
        <authorList>
            <person name="Yamashita S."/>
            <person name="Yamamoto K."/>
            <person name="Matsuzaki R."/>
            <person name="Suzuki S."/>
            <person name="Yamaguchi H."/>
            <person name="Hirooka S."/>
            <person name="Minakuchi Y."/>
            <person name="Miyagishima S."/>
            <person name="Kawachi M."/>
            <person name="Toyoda A."/>
            <person name="Nozaki H."/>
        </authorList>
    </citation>
    <scope>NUCLEOTIDE SEQUENCE [LARGE SCALE GENOMIC DNA]</scope>
    <source>
        <strain evidence="9 10">NIES-4017</strain>
    </source>
</reference>
<organism evidence="9 10">
    <name type="scientific">Astrephomene gubernaculifera</name>
    <dbReference type="NCBI Taxonomy" id="47775"/>
    <lineage>
        <taxon>Eukaryota</taxon>
        <taxon>Viridiplantae</taxon>
        <taxon>Chlorophyta</taxon>
        <taxon>core chlorophytes</taxon>
        <taxon>Chlorophyceae</taxon>
        <taxon>CS clade</taxon>
        <taxon>Chlamydomonadales</taxon>
        <taxon>Astrephomenaceae</taxon>
        <taxon>Astrephomene</taxon>
    </lineage>
</organism>
<dbReference type="Pfam" id="PF01408">
    <property type="entry name" value="GFO_IDH_MocA"/>
    <property type="match status" value="1"/>
</dbReference>
<feature type="domain" description="Gfo/Idh/MocA-like oxidoreductase N-terminal" evidence="7">
    <location>
        <begin position="2"/>
        <end position="66"/>
    </location>
</feature>
<dbReference type="InterPro" id="IPR055170">
    <property type="entry name" value="GFO_IDH_MocA-like_dom"/>
</dbReference>
<evidence type="ECO:0000256" key="3">
    <source>
        <dbReference type="ARBA" id="ARBA00038984"/>
    </source>
</evidence>
<gene>
    <name evidence="9" type="ORF">Agub_g8132</name>
</gene>
<feature type="region of interest" description="Disordered" evidence="6">
    <location>
        <begin position="83"/>
        <end position="105"/>
    </location>
</feature>
<dbReference type="EMBL" id="BMAR01000014">
    <property type="protein sequence ID" value="GFR46541.1"/>
    <property type="molecule type" value="Genomic_DNA"/>
</dbReference>
<evidence type="ECO:0000313" key="9">
    <source>
        <dbReference type="EMBL" id="GFR46541.1"/>
    </source>
</evidence>
<dbReference type="Gene3D" id="3.40.50.720">
    <property type="entry name" value="NAD(P)-binding Rossmann-like Domain"/>
    <property type="match status" value="1"/>
</dbReference>
<feature type="non-terminal residue" evidence="9">
    <location>
        <position position="352"/>
    </location>
</feature>
<dbReference type="InterPro" id="IPR036291">
    <property type="entry name" value="NAD(P)-bd_dom_sf"/>
</dbReference>
<evidence type="ECO:0000259" key="8">
    <source>
        <dbReference type="Pfam" id="PF22725"/>
    </source>
</evidence>
<comment type="caution">
    <text evidence="9">The sequence shown here is derived from an EMBL/GenBank/DDBJ whole genome shotgun (WGS) entry which is preliminary data.</text>
</comment>
<sequence length="352" mass="37283">GSYDELLADPDIDAVYVGLPNGLHGQWSQAALRAGKHVLCEKPFTANEEEAREVQSLARQRGLLCREAFHYREHPLLQHLQHTLTGQQRPQQGKQQQGGGADADVAVGSGGALGPLRSIEVAVLIPSWVFGGANIRWQETLAGGAAMDAGCYCLHAIRSLVGGQPGVEAAEAVLAPHSRLVDASMRGQLRWRGDPARSGVRAAFRASLQHGGLLPVSTIDVTGERGSLHCSNFIMPVFGNVVRMTTTTTATTATTGPDGSITVQQPPRTTTTTTRVYGSGESTYFYQLDRFVRDVRTLQEAADRGDKGSLLSAARSLSEADTADCVANMALLDAVYGAAGLARRLPTGVAAG</sequence>
<evidence type="ECO:0000256" key="4">
    <source>
        <dbReference type="ARBA" id="ARBA00042988"/>
    </source>
</evidence>
<dbReference type="GO" id="GO:0000166">
    <property type="term" value="F:nucleotide binding"/>
    <property type="evidence" value="ECO:0007669"/>
    <property type="project" value="InterPro"/>
</dbReference>
<dbReference type="GO" id="GO:0047837">
    <property type="term" value="F:D-xylose 1-dehydrogenase (NADP+) activity"/>
    <property type="evidence" value="ECO:0007669"/>
    <property type="project" value="UniProtKB-EC"/>
</dbReference>
<dbReference type="SUPFAM" id="SSF55347">
    <property type="entry name" value="Glyceraldehyde-3-phosphate dehydrogenase-like, C-terminal domain"/>
    <property type="match status" value="1"/>
</dbReference>